<reference evidence="2" key="1">
    <citation type="journal article" date="2019" name="Int. J. Syst. Evol. Microbiol.">
        <title>The Global Catalogue of Microorganisms (GCM) 10K type strain sequencing project: providing services to taxonomists for standard genome sequencing and annotation.</title>
        <authorList>
            <consortium name="The Broad Institute Genomics Platform"/>
            <consortium name="The Broad Institute Genome Sequencing Center for Infectious Disease"/>
            <person name="Wu L."/>
            <person name="Ma J."/>
        </authorList>
    </citation>
    <scope>NUCLEOTIDE SEQUENCE [LARGE SCALE GENOMIC DNA]</scope>
    <source>
        <strain evidence="2">CGMCC 4.7132</strain>
    </source>
</reference>
<accession>A0ABV9CJR5</accession>
<dbReference type="EMBL" id="JBHSFP010000013">
    <property type="protein sequence ID" value="MFC4533077.1"/>
    <property type="molecule type" value="Genomic_DNA"/>
</dbReference>
<sequence>MSAFNLRIFVFDELFAADESLRGQARRVREAAADLTMQPGDLPPEAQQVLAGLPSLRGRLERAADALTAAAESFGETGTAAKKADRPGIVPAFGKALKENFAPPGEHGPLGPYTWLFGRLTAVNSTAIKLLRHRYGYPHAQNGPPWRTLLAGPKLHPQLRTLVDRADKIGKVAGHAGRTVHAFNNRLRDGASVGKATAGALGESATVGACAMVGAKAGAAVPIPHPGVKLGLGIGGGIVGGAACSAPGKWVGDKVADVAGKAGRLVKDLLPKPPRIRVPW</sequence>
<keyword evidence="2" id="KW-1185">Reference proteome</keyword>
<organism evidence="1 2">
    <name type="scientific">Sphaerisporangium dianthi</name>
    <dbReference type="NCBI Taxonomy" id="1436120"/>
    <lineage>
        <taxon>Bacteria</taxon>
        <taxon>Bacillati</taxon>
        <taxon>Actinomycetota</taxon>
        <taxon>Actinomycetes</taxon>
        <taxon>Streptosporangiales</taxon>
        <taxon>Streptosporangiaceae</taxon>
        <taxon>Sphaerisporangium</taxon>
    </lineage>
</organism>
<comment type="caution">
    <text evidence="1">The sequence shown here is derived from an EMBL/GenBank/DDBJ whole genome shotgun (WGS) entry which is preliminary data.</text>
</comment>
<gene>
    <name evidence="1" type="ORF">ACFO60_20075</name>
</gene>
<evidence type="ECO:0000313" key="1">
    <source>
        <dbReference type="EMBL" id="MFC4533077.1"/>
    </source>
</evidence>
<proteinExistence type="predicted"/>
<dbReference type="RefSeq" id="WP_380842113.1">
    <property type="nucleotide sequence ID" value="NZ_JBHSFP010000013.1"/>
</dbReference>
<protein>
    <submittedName>
        <fullName evidence="1">Uncharacterized protein</fullName>
    </submittedName>
</protein>
<evidence type="ECO:0000313" key="2">
    <source>
        <dbReference type="Proteomes" id="UP001596004"/>
    </source>
</evidence>
<name>A0ABV9CJR5_9ACTN</name>
<dbReference type="Proteomes" id="UP001596004">
    <property type="component" value="Unassembled WGS sequence"/>
</dbReference>